<dbReference type="Proteomes" id="UP001286456">
    <property type="component" value="Unassembled WGS sequence"/>
</dbReference>
<comment type="caution">
    <text evidence="1">The sequence shown here is derived from an EMBL/GenBank/DDBJ whole genome shotgun (WGS) entry which is preliminary data.</text>
</comment>
<gene>
    <name evidence="1" type="ORF">B0T19DRAFT_214103</name>
</gene>
<reference evidence="1" key="2">
    <citation type="submission" date="2023-06" db="EMBL/GenBank/DDBJ databases">
        <authorList>
            <consortium name="Lawrence Berkeley National Laboratory"/>
            <person name="Haridas S."/>
            <person name="Hensen N."/>
            <person name="Bonometti L."/>
            <person name="Westerberg I."/>
            <person name="Brannstrom I.O."/>
            <person name="Guillou S."/>
            <person name="Cros-Aarteil S."/>
            <person name="Calhoun S."/>
            <person name="Kuo A."/>
            <person name="Mondo S."/>
            <person name="Pangilinan J."/>
            <person name="Riley R."/>
            <person name="Labutti K."/>
            <person name="Andreopoulos B."/>
            <person name="Lipzen A."/>
            <person name="Chen C."/>
            <person name="Yanf M."/>
            <person name="Daum C."/>
            <person name="Ng V."/>
            <person name="Clum A."/>
            <person name="Steindorff A."/>
            <person name="Ohm R."/>
            <person name="Martin F."/>
            <person name="Silar P."/>
            <person name="Natvig D."/>
            <person name="Lalanne C."/>
            <person name="Gautier V."/>
            <person name="Ament-Velasquez S.L."/>
            <person name="Kruys A."/>
            <person name="Hutchinson M.I."/>
            <person name="Powell A.J."/>
            <person name="Barry K."/>
            <person name="Miller A.N."/>
            <person name="Grigoriev I.V."/>
            <person name="Debuchy R."/>
            <person name="Gladieux P."/>
            <person name="Thoren M.H."/>
            <person name="Johannesson H."/>
        </authorList>
    </citation>
    <scope>NUCLEOTIDE SEQUENCE</scope>
    <source>
        <strain evidence="1">SMH4131-1</strain>
    </source>
</reference>
<dbReference type="AlphaFoldDB" id="A0AAE0MAD4"/>
<evidence type="ECO:0000313" key="2">
    <source>
        <dbReference type="Proteomes" id="UP001286456"/>
    </source>
</evidence>
<organism evidence="1 2">
    <name type="scientific">Cercophora scortea</name>
    <dbReference type="NCBI Taxonomy" id="314031"/>
    <lineage>
        <taxon>Eukaryota</taxon>
        <taxon>Fungi</taxon>
        <taxon>Dikarya</taxon>
        <taxon>Ascomycota</taxon>
        <taxon>Pezizomycotina</taxon>
        <taxon>Sordariomycetes</taxon>
        <taxon>Sordariomycetidae</taxon>
        <taxon>Sordariales</taxon>
        <taxon>Lasiosphaeriaceae</taxon>
        <taxon>Cercophora</taxon>
    </lineage>
</organism>
<proteinExistence type="predicted"/>
<evidence type="ECO:0000313" key="1">
    <source>
        <dbReference type="EMBL" id="KAK3323809.1"/>
    </source>
</evidence>
<reference evidence="1" key="1">
    <citation type="journal article" date="2023" name="Mol. Phylogenet. Evol.">
        <title>Genome-scale phylogeny and comparative genomics of the fungal order Sordariales.</title>
        <authorList>
            <person name="Hensen N."/>
            <person name="Bonometti L."/>
            <person name="Westerberg I."/>
            <person name="Brannstrom I.O."/>
            <person name="Guillou S."/>
            <person name="Cros-Aarteil S."/>
            <person name="Calhoun S."/>
            <person name="Haridas S."/>
            <person name="Kuo A."/>
            <person name="Mondo S."/>
            <person name="Pangilinan J."/>
            <person name="Riley R."/>
            <person name="LaButti K."/>
            <person name="Andreopoulos B."/>
            <person name="Lipzen A."/>
            <person name="Chen C."/>
            <person name="Yan M."/>
            <person name="Daum C."/>
            <person name="Ng V."/>
            <person name="Clum A."/>
            <person name="Steindorff A."/>
            <person name="Ohm R.A."/>
            <person name="Martin F."/>
            <person name="Silar P."/>
            <person name="Natvig D.O."/>
            <person name="Lalanne C."/>
            <person name="Gautier V."/>
            <person name="Ament-Velasquez S.L."/>
            <person name="Kruys A."/>
            <person name="Hutchinson M.I."/>
            <person name="Powell A.J."/>
            <person name="Barry K."/>
            <person name="Miller A.N."/>
            <person name="Grigoriev I.V."/>
            <person name="Debuchy R."/>
            <person name="Gladieux P."/>
            <person name="Hiltunen Thoren M."/>
            <person name="Johannesson H."/>
        </authorList>
    </citation>
    <scope>NUCLEOTIDE SEQUENCE</scope>
    <source>
        <strain evidence="1">SMH4131-1</strain>
    </source>
</reference>
<accession>A0AAE0MAD4</accession>
<name>A0AAE0MAD4_9PEZI</name>
<keyword evidence="2" id="KW-1185">Reference proteome</keyword>
<protein>
    <submittedName>
        <fullName evidence="1">Uncharacterized protein</fullName>
    </submittedName>
</protein>
<dbReference type="EMBL" id="JAUEPO010000004">
    <property type="protein sequence ID" value="KAK3323809.1"/>
    <property type="molecule type" value="Genomic_DNA"/>
</dbReference>
<sequence length="105" mass="11640">MRSFSTSARQLLKLHGYPLHNLPKPRPKSATTYLKNGAVKKVGKVVSAEILFRKDGSSPVHKSGFNPNDPEETISVIIEDENGNKKIHHIYEDGTGTSRVGDDRE</sequence>